<dbReference type="PROSITE" id="PS01124">
    <property type="entry name" value="HTH_ARAC_FAMILY_2"/>
    <property type="match status" value="1"/>
</dbReference>
<organism evidence="5 6">
    <name type="scientific">Lederbergia galactosidilytica</name>
    <dbReference type="NCBI Taxonomy" id="217031"/>
    <lineage>
        <taxon>Bacteria</taxon>
        <taxon>Bacillati</taxon>
        <taxon>Bacillota</taxon>
        <taxon>Bacilli</taxon>
        <taxon>Bacillales</taxon>
        <taxon>Bacillaceae</taxon>
        <taxon>Lederbergia</taxon>
    </lineage>
</organism>
<dbReference type="PATRIC" id="fig|217031.6.peg.2476"/>
<dbReference type="Pfam" id="PF12833">
    <property type="entry name" value="HTH_18"/>
    <property type="match status" value="1"/>
</dbReference>
<evidence type="ECO:0000256" key="2">
    <source>
        <dbReference type="ARBA" id="ARBA00023125"/>
    </source>
</evidence>
<evidence type="ECO:0000256" key="1">
    <source>
        <dbReference type="ARBA" id="ARBA00023015"/>
    </source>
</evidence>
<keyword evidence="6" id="KW-1185">Reference proteome</keyword>
<dbReference type="InterPro" id="IPR003313">
    <property type="entry name" value="AraC-bd"/>
</dbReference>
<dbReference type="SUPFAM" id="SSF51215">
    <property type="entry name" value="Regulatory protein AraC"/>
    <property type="match status" value="1"/>
</dbReference>
<dbReference type="GO" id="GO:0003700">
    <property type="term" value="F:DNA-binding transcription factor activity"/>
    <property type="evidence" value="ECO:0007669"/>
    <property type="project" value="InterPro"/>
</dbReference>
<accession>A0A177ZTT4</accession>
<keyword evidence="1" id="KW-0805">Transcription regulation</keyword>
<evidence type="ECO:0000313" key="5">
    <source>
        <dbReference type="EMBL" id="OAK70750.1"/>
    </source>
</evidence>
<dbReference type="InterPro" id="IPR020449">
    <property type="entry name" value="Tscrpt_reg_AraC-type_HTH"/>
</dbReference>
<protein>
    <recommendedName>
        <fullName evidence="4">HTH araC/xylS-type domain-containing protein</fullName>
    </recommendedName>
</protein>
<keyword evidence="2" id="KW-0238">DNA-binding</keyword>
<dbReference type="InterPro" id="IPR018062">
    <property type="entry name" value="HTH_AraC-typ_CS"/>
</dbReference>
<comment type="caution">
    <text evidence="5">The sequence shown here is derived from an EMBL/GenBank/DDBJ whole genome shotgun (WGS) entry which is preliminary data.</text>
</comment>
<evidence type="ECO:0000313" key="6">
    <source>
        <dbReference type="Proteomes" id="UP000077881"/>
    </source>
</evidence>
<dbReference type="EMBL" id="LDJR01000048">
    <property type="protein sequence ID" value="OAK70750.1"/>
    <property type="molecule type" value="Genomic_DNA"/>
</dbReference>
<dbReference type="PANTHER" id="PTHR43280:SF28">
    <property type="entry name" value="HTH-TYPE TRANSCRIPTIONAL ACTIVATOR RHAS"/>
    <property type="match status" value="1"/>
</dbReference>
<dbReference type="PANTHER" id="PTHR43280">
    <property type="entry name" value="ARAC-FAMILY TRANSCRIPTIONAL REGULATOR"/>
    <property type="match status" value="1"/>
</dbReference>
<proteinExistence type="predicted"/>
<dbReference type="Proteomes" id="UP000077881">
    <property type="component" value="Unassembled WGS sequence"/>
</dbReference>
<dbReference type="SUPFAM" id="SSF46689">
    <property type="entry name" value="Homeodomain-like"/>
    <property type="match status" value="2"/>
</dbReference>
<dbReference type="InterPro" id="IPR009057">
    <property type="entry name" value="Homeodomain-like_sf"/>
</dbReference>
<dbReference type="InterPro" id="IPR018060">
    <property type="entry name" value="HTH_AraC"/>
</dbReference>
<dbReference type="InterPro" id="IPR037923">
    <property type="entry name" value="HTH-like"/>
</dbReference>
<dbReference type="OrthoDB" id="192171at2"/>
<keyword evidence="3" id="KW-0804">Transcription</keyword>
<dbReference type="SMART" id="SM00342">
    <property type="entry name" value="HTH_ARAC"/>
    <property type="match status" value="1"/>
</dbReference>
<dbReference type="AlphaFoldDB" id="A0A177ZTT4"/>
<sequence length="301" mass="35320">MQYFKTNINVPVECIIVGQFISDTPWVHEKRIMDSNEMIIGVNETLFLEMNGIEYEVKPGQILLIPANVLHSGYATCKPGVSFYYFHFHCNNEVKFINEVSMNSEVVKFRSHSDVKRSDVKRKDSNIYIPIYSIPKYIERINILFNQLIHIDKSSFFSHYGVDYLATFILIELSEQVLADYNTTSELVDIKLAKILEWIRINVSSSNISVQSIAEKFNYNKDYLSRIFKKETGITMTEYINLQKINKAKDLLTRTDKNIKRIAYDVGIQDEKYFMRLFKKYMGLTPTDFRKAYYLKNFNSQ</sequence>
<dbReference type="Pfam" id="PF02311">
    <property type="entry name" value="AraC_binding"/>
    <property type="match status" value="1"/>
</dbReference>
<evidence type="ECO:0000259" key="4">
    <source>
        <dbReference type="PROSITE" id="PS01124"/>
    </source>
</evidence>
<dbReference type="PROSITE" id="PS00041">
    <property type="entry name" value="HTH_ARAC_FAMILY_1"/>
    <property type="match status" value="1"/>
</dbReference>
<gene>
    <name evidence="5" type="ORF">ABB05_11590</name>
</gene>
<dbReference type="STRING" id="217031.ABB05_11590"/>
<dbReference type="GO" id="GO:0043565">
    <property type="term" value="F:sequence-specific DNA binding"/>
    <property type="evidence" value="ECO:0007669"/>
    <property type="project" value="InterPro"/>
</dbReference>
<dbReference type="PRINTS" id="PR00032">
    <property type="entry name" value="HTHARAC"/>
</dbReference>
<reference evidence="5 6" key="1">
    <citation type="submission" date="2015-05" db="EMBL/GenBank/DDBJ databases">
        <title>Comparison of genome.</title>
        <authorList>
            <person name="Zheng Z."/>
            <person name="Sun M."/>
        </authorList>
    </citation>
    <scope>NUCLEOTIDE SEQUENCE [LARGE SCALE GENOMIC DNA]</scope>
    <source>
        <strain evidence="5 6">G25-74</strain>
    </source>
</reference>
<feature type="domain" description="HTH araC/xylS-type" evidence="4">
    <location>
        <begin position="193"/>
        <end position="292"/>
    </location>
</feature>
<evidence type="ECO:0000256" key="3">
    <source>
        <dbReference type="ARBA" id="ARBA00023163"/>
    </source>
</evidence>
<name>A0A177ZTT4_9BACI</name>
<dbReference type="Gene3D" id="1.10.10.60">
    <property type="entry name" value="Homeodomain-like"/>
    <property type="match status" value="2"/>
</dbReference>